<dbReference type="RefSeq" id="XP_043180593.1">
    <property type="nucleotide sequence ID" value="XM_043329147.1"/>
</dbReference>
<reference evidence="2" key="1">
    <citation type="submission" date="2020-05" db="EMBL/GenBank/DDBJ databases">
        <title>Evolutionary and genomic comparisons of hybrid uninucleate and nonhybrid Rhizoctonia fungi.</title>
        <authorList>
            <person name="Li C."/>
            <person name="Chen X."/>
        </authorList>
    </citation>
    <scope>NUCLEOTIDE SEQUENCE</scope>
    <source>
        <strain evidence="2">AG-1 IA</strain>
    </source>
</reference>
<dbReference type="Proteomes" id="UP000650533">
    <property type="component" value="Chromosome 5"/>
</dbReference>
<feature type="compositionally biased region" description="Polar residues" evidence="1">
    <location>
        <begin position="33"/>
        <end position="42"/>
    </location>
</feature>
<name>A0A8H8NUM2_9AGAM</name>
<evidence type="ECO:0000256" key="1">
    <source>
        <dbReference type="SAM" id="MobiDB-lite"/>
    </source>
</evidence>
<feature type="region of interest" description="Disordered" evidence="1">
    <location>
        <begin position="1"/>
        <end position="49"/>
    </location>
</feature>
<evidence type="ECO:0000313" key="2">
    <source>
        <dbReference type="EMBL" id="QRW20356.1"/>
    </source>
</evidence>
<feature type="compositionally biased region" description="Polar residues" evidence="1">
    <location>
        <begin position="1"/>
        <end position="19"/>
    </location>
</feature>
<proteinExistence type="predicted"/>
<dbReference type="EMBL" id="CP059662">
    <property type="protein sequence ID" value="QRW20356.1"/>
    <property type="molecule type" value="Genomic_DNA"/>
</dbReference>
<protein>
    <submittedName>
        <fullName evidence="2">Uncharacterized protein</fullName>
    </submittedName>
</protein>
<accession>A0A8H8NUM2</accession>
<dbReference type="AlphaFoldDB" id="A0A8H8NUM2"/>
<evidence type="ECO:0000313" key="3">
    <source>
        <dbReference type="Proteomes" id="UP000650533"/>
    </source>
</evidence>
<sequence length="87" mass="8999">MVDNQSQNLGGGSAAQNSRVPGLGSGNQPEAAPTSTVANQVGPTDASLDSRFAHNIVATTDQVPVNPQQTQQPESIIKSLIGFSQIR</sequence>
<gene>
    <name evidence="2" type="ORF">RhiXN_09331</name>
</gene>
<dbReference type="KEGG" id="rsx:RhiXN_09331"/>
<organism evidence="2 3">
    <name type="scientific">Rhizoctonia solani</name>
    <dbReference type="NCBI Taxonomy" id="456999"/>
    <lineage>
        <taxon>Eukaryota</taxon>
        <taxon>Fungi</taxon>
        <taxon>Dikarya</taxon>
        <taxon>Basidiomycota</taxon>
        <taxon>Agaricomycotina</taxon>
        <taxon>Agaricomycetes</taxon>
        <taxon>Cantharellales</taxon>
        <taxon>Ceratobasidiaceae</taxon>
        <taxon>Rhizoctonia</taxon>
    </lineage>
</organism>
<dbReference type="GeneID" id="67031610"/>